<protein>
    <submittedName>
        <fullName evidence="4">Armadillo-type fold protein</fullName>
    </submittedName>
</protein>
<dbReference type="GO" id="GO:0003723">
    <property type="term" value="F:RNA binding"/>
    <property type="evidence" value="ECO:0007669"/>
    <property type="project" value="TreeGrafter"/>
</dbReference>
<dbReference type="Gene3D" id="1.25.10.10">
    <property type="entry name" value="Leucine-rich Repeat Variant"/>
    <property type="match status" value="1"/>
</dbReference>
<dbReference type="Pfam" id="PF19273">
    <property type="entry name" value="Exportin-5"/>
    <property type="match status" value="1"/>
</dbReference>
<dbReference type="InParanoid" id="A0A151GG36"/>
<dbReference type="AlphaFoldDB" id="A0A151GG36"/>
<dbReference type="GO" id="GO:0005634">
    <property type="term" value="C:nucleus"/>
    <property type="evidence" value="ECO:0007669"/>
    <property type="project" value="TreeGrafter"/>
</dbReference>
<dbReference type="Proteomes" id="UP000076580">
    <property type="component" value="Chromosome 03"/>
</dbReference>
<dbReference type="GO" id="GO:0005049">
    <property type="term" value="F:nuclear export signal receptor activity"/>
    <property type="evidence" value="ECO:0007669"/>
    <property type="project" value="InterPro"/>
</dbReference>
<evidence type="ECO:0000259" key="3">
    <source>
        <dbReference type="PROSITE" id="PS50166"/>
    </source>
</evidence>
<dbReference type="SMART" id="SM00913">
    <property type="entry name" value="IBN_N"/>
    <property type="match status" value="1"/>
</dbReference>
<dbReference type="PROSITE" id="PS50166">
    <property type="entry name" value="IMPORTIN_B_NT"/>
    <property type="match status" value="1"/>
</dbReference>
<feature type="compositionally biased region" description="Basic and acidic residues" evidence="2">
    <location>
        <begin position="1180"/>
        <end position="1190"/>
    </location>
</feature>
<dbReference type="Pfam" id="PF03810">
    <property type="entry name" value="IBN_N"/>
    <property type="match status" value="1"/>
</dbReference>
<reference evidence="4 5" key="1">
    <citation type="journal article" date="2016" name="Sci. Rep.">
        <title>Insights into Adaptations to a Near-Obligate Nematode Endoparasitic Lifestyle from the Finished Genome of Drechmeria coniospora.</title>
        <authorList>
            <person name="Zhang L."/>
            <person name="Zhou Z."/>
            <person name="Guo Q."/>
            <person name="Fokkens L."/>
            <person name="Miskei M."/>
            <person name="Pocsi I."/>
            <person name="Zhang W."/>
            <person name="Chen M."/>
            <person name="Wang L."/>
            <person name="Sun Y."/>
            <person name="Donzelli B.G."/>
            <person name="Gibson D.M."/>
            <person name="Nelson D.R."/>
            <person name="Luo J.G."/>
            <person name="Rep M."/>
            <person name="Liu H."/>
            <person name="Yang S."/>
            <person name="Wang J."/>
            <person name="Krasnoff S.B."/>
            <person name="Xu Y."/>
            <person name="Molnar I."/>
            <person name="Lin M."/>
        </authorList>
    </citation>
    <scope>NUCLEOTIDE SEQUENCE [LARGE SCALE GENOMIC DNA]</scope>
    <source>
        <strain evidence="4 5">ARSEF 6962</strain>
    </source>
</reference>
<dbReference type="GO" id="GO:0006405">
    <property type="term" value="P:RNA export from nucleus"/>
    <property type="evidence" value="ECO:0007669"/>
    <property type="project" value="TreeGrafter"/>
</dbReference>
<dbReference type="SUPFAM" id="SSF48371">
    <property type="entry name" value="ARM repeat"/>
    <property type="match status" value="1"/>
</dbReference>
<evidence type="ECO:0000256" key="2">
    <source>
        <dbReference type="SAM" id="MobiDB-lite"/>
    </source>
</evidence>
<dbReference type="InterPro" id="IPR045478">
    <property type="entry name" value="Exportin-5_C"/>
</dbReference>
<dbReference type="GO" id="GO:0031267">
    <property type="term" value="F:small GTPase binding"/>
    <property type="evidence" value="ECO:0007669"/>
    <property type="project" value="InterPro"/>
</dbReference>
<gene>
    <name evidence="4" type="ORF">DCS_08033</name>
</gene>
<keyword evidence="5" id="KW-1185">Reference proteome</keyword>
<feature type="domain" description="Importin N-terminal" evidence="3">
    <location>
        <begin position="49"/>
        <end position="135"/>
    </location>
</feature>
<dbReference type="GO" id="GO:0006611">
    <property type="term" value="P:protein export from nucleus"/>
    <property type="evidence" value="ECO:0007669"/>
    <property type="project" value="InterPro"/>
</dbReference>
<dbReference type="InterPro" id="IPR016024">
    <property type="entry name" value="ARM-type_fold"/>
</dbReference>
<dbReference type="EMBL" id="LAYC01000003">
    <property type="protein sequence ID" value="KYK56067.1"/>
    <property type="molecule type" value="Genomic_DNA"/>
</dbReference>
<organism evidence="4 5">
    <name type="scientific">Drechmeria coniospora</name>
    <name type="common">Nematophagous fungus</name>
    <name type="synonym">Meria coniospora</name>
    <dbReference type="NCBI Taxonomy" id="98403"/>
    <lineage>
        <taxon>Eukaryota</taxon>
        <taxon>Fungi</taxon>
        <taxon>Dikarya</taxon>
        <taxon>Ascomycota</taxon>
        <taxon>Pezizomycotina</taxon>
        <taxon>Sordariomycetes</taxon>
        <taxon>Hypocreomycetidae</taxon>
        <taxon>Hypocreales</taxon>
        <taxon>Ophiocordycipitaceae</taxon>
        <taxon>Drechmeria</taxon>
    </lineage>
</organism>
<feature type="compositionally biased region" description="Basic and acidic residues" evidence="2">
    <location>
        <begin position="1016"/>
        <end position="1045"/>
    </location>
</feature>
<evidence type="ECO:0000313" key="4">
    <source>
        <dbReference type="EMBL" id="KYK56067.1"/>
    </source>
</evidence>
<feature type="region of interest" description="Disordered" evidence="2">
    <location>
        <begin position="1180"/>
        <end position="1238"/>
    </location>
</feature>
<sequence>MDTITANGGLQPSANTPAAGADADILTKVHQALEVVHSSFSANSARQQAQAFLEDVKEVPEAPLQGYKLAADKSQSPVVRHYALSILEHSIRYRWATYSPEQAVALRTWVLDLSQAISREDPMYLRNKTAQLWVEVAKRCWGADWMDMDAMLLQLWQTNDSAVHKELVMFILETLSDEVFAGDDPVVAMREGVLSKACVEIFTPTAVLAEAFPNRQPGPDVREGHDGWLSRIATLLNYCINSPDKENADVKACTLKAFSLLLSLMPWAIPKAISAAHCVAVMTAGLASSHVEVQKAALEALHALYGRTNFTDDEFLDLVAPMYNLDSVGLCKSLFEWATVDADDIDDDKYQVLKKLSEMLSSVGDYFERKSAKIPSTAARPEFLSLLLQVVQSPSLMVSIPVVVTWTRILGNRSLGHSDLVTPLIGPLLEVCGSRLVRYESFRDDSTDPSYLFLMEDTDTMPERHAFLGNYRRYSCQIVELIVQLRLVEAVSHILTSTEYVIQQLSKEEPIFDKRNYTKHSMPALKIDARFTLVEAALKGYVRWKRHHTQDSAEQATEVDGLLASWCEKLFQMKFEDPLIRKRCLQLLVYFSTTALNKNTDVMLKVLEHILMTWPAPEPEYRPLNEAIKELQGESMIELQRLAAEMPDHLLNVYGQIEARVDEMMASGTLDEKRTLAYQSFLFLIIHRSSTIDTETKIKKLSEFVEPVKAQWQAANVRASLSSYSNFCEFLGLDKAQRYLASRKAHEIEDWGAAALDAEGLAVQVELEERLKGLPLRATKTFLAFSVERLDKTSPSFQASYALWQEGFSSILADLLEYLRYAHATHNPESWQLLGPEMRPVVSRILSDRFWQAGISEGSKDDFYARVVDKKNTVEGLASTIRGSVRFVRETAYAIIYCMSRLELQFYGFDGLSGPLSNALFADSIWLSTHQQSNLLNLVRYLVDDCPVDHRENFLPQLIAACFQQMNAKIQGEWEKMERQQTLAADGESGLKEEMKAESILRQVTYTAPAPARAASEGDARANRRARPPDVEVTGRRERGGGERRGVPVAAEILPVAPRNRGAAAGFLHARHTREGHALLRNDASTVPLARPRVSDGAGDRTGAVELGRPGREKRASVVEAAAHAAPAGDGDPGVHVVGRAQGLRDILPRGVLCGGAEGVGVVDRRHCRLLRIADGNAPERDAVAAERRGAGPGPARRVHDEAGIAHAAAEGRRHGPAEGPQGGERVGDGKAGQERRV</sequence>
<evidence type="ECO:0000313" key="5">
    <source>
        <dbReference type="Proteomes" id="UP000076580"/>
    </source>
</evidence>
<dbReference type="GO" id="GO:0042565">
    <property type="term" value="C:RNA nuclear export complex"/>
    <property type="evidence" value="ECO:0007669"/>
    <property type="project" value="TreeGrafter"/>
</dbReference>
<dbReference type="PANTHER" id="PTHR11223">
    <property type="entry name" value="EXPORTIN 1/5"/>
    <property type="match status" value="1"/>
</dbReference>
<comment type="caution">
    <text evidence="4">The sequence shown here is derived from an EMBL/GenBank/DDBJ whole genome shotgun (WGS) entry which is preliminary data.</text>
</comment>
<proteinExistence type="inferred from homology"/>
<feature type="region of interest" description="Disordered" evidence="2">
    <location>
        <begin position="1007"/>
        <end position="1045"/>
    </location>
</feature>
<dbReference type="RefSeq" id="XP_040655419.1">
    <property type="nucleotide sequence ID" value="XM_040805315.1"/>
</dbReference>
<dbReference type="InterPro" id="IPR001494">
    <property type="entry name" value="Importin-beta_N"/>
</dbReference>
<dbReference type="InterPro" id="IPR011989">
    <property type="entry name" value="ARM-like"/>
</dbReference>
<feature type="compositionally biased region" description="Basic and acidic residues" evidence="2">
    <location>
        <begin position="1226"/>
        <end position="1238"/>
    </location>
</feature>
<dbReference type="GO" id="GO:0005737">
    <property type="term" value="C:cytoplasm"/>
    <property type="evidence" value="ECO:0007669"/>
    <property type="project" value="TreeGrafter"/>
</dbReference>
<feature type="compositionally biased region" description="Basic and acidic residues" evidence="2">
    <location>
        <begin position="1198"/>
        <end position="1217"/>
    </location>
</feature>
<comment type="similarity">
    <text evidence="1">Belongs to the exportin family.</text>
</comment>
<dbReference type="PANTHER" id="PTHR11223:SF3">
    <property type="entry name" value="EXPORTIN-5"/>
    <property type="match status" value="1"/>
</dbReference>
<dbReference type="STRING" id="98403.A0A151GG36"/>
<dbReference type="GeneID" id="63720676"/>
<dbReference type="FunCoup" id="A0A151GG36">
    <property type="interactions" value="728"/>
</dbReference>
<feature type="region of interest" description="Disordered" evidence="2">
    <location>
        <begin position="1090"/>
        <end position="1112"/>
    </location>
</feature>
<accession>A0A151GG36</accession>
<dbReference type="InterPro" id="IPR045065">
    <property type="entry name" value="XPO1/5"/>
</dbReference>
<name>A0A151GG36_DRECN</name>
<evidence type="ECO:0000256" key="1">
    <source>
        <dbReference type="ARBA" id="ARBA00009466"/>
    </source>
</evidence>